<sequence>MRFLLLPVLALASLLLSACASAPNDPTLTLQTSKTPEQYKECVVPKLQKNALNPMVSQTQRHYKIVVASKFAADNVLEAYKAPSGGKVFVYERQLLASTFEPSKFKRAAQDCL</sequence>
<keyword evidence="2" id="KW-1185">Reference proteome</keyword>
<evidence type="ECO:0000313" key="2">
    <source>
        <dbReference type="Proteomes" id="UP000063229"/>
    </source>
</evidence>
<name>A0A0X1SYT9_PSEAA</name>
<organism evidence="1 2">
    <name type="scientific">Pseudomonas agarici</name>
    <dbReference type="NCBI Taxonomy" id="46677"/>
    <lineage>
        <taxon>Bacteria</taxon>
        <taxon>Pseudomonadati</taxon>
        <taxon>Pseudomonadota</taxon>
        <taxon>Gammaproteobacteria</taxon>
        <taxon>Pseudomonadales</taxon>
        <taxon>Pseudomonadaceae</taxon>
        <taxon>Pseudomonas</taxon>
    </lineage>
</organism>
<reference evidence="1 2" key="1">
    <citation type="submission" date="2016-01" db="EMBL/GenBank/DDBJ databases">
        <authorList>
            <person name="McClelland M."/>
            <person name="Jain A."/>
            <person name="Saraogi P."/>
            <person name="Mendelson R."/>
            <person name="Westerman R."/>
            <person name="SanMiguel P."/>
            <person name="Csonka L."/>
        </authorList>
    </citation>
    <scope>NUCLEOTIDE SEQUENCE [LARGE SCALE GENOMIC DNA]</scope>
    <source>
        <strain evidence="1 2">NCPPB 2472</strain>
    </source>
</reference>
<protein>
    <recommendedName>
        <fullName evidence="3">Lipoprotein</fullName>
    </recommendedName>
</protein>
<dbReference type="KEGG" id="pagb:AWM79_06245"/>
<dbReference type="Proteomes" id="UP000063229">
    <property type="component" value="Chromosome"/>
</dbReference>
<dbReference type="PROSITE" id="PS51257">
    <property type="entry name" value="PROKAR_LIPOPROTEIN"/>
    <property type="match status" value="1"/>
</dbReference>
<dbReference type="OrthoDB" id="6981178at2"/>
<proteinExistence type="predicted"/>
<evidence type="ECO:0000313" key="1">
    <source>
        <dbReference type="EMBL" id="AMB84930.1"/>
    </source>
</evidence>
<dbReference type="RefSeq" id="WP_017133835.1">
    <property type="nucleotide sequence ID" value="NZ_CP014135.1"/>
</dbReference>
<dbReference type="EMBL" id="CP014135">
    <property type="protein sequence ID" value="AMB84930.1"/>
    <property type="molecule type" value="Genomic_DNA"/>
</dbReference>
<accession>A0A0X1SYT9</accession>
<gene>
    <name evidence="1" type="ORF">AWM79_06245</name>
</gene>
<dbReference type="STRING" id="46677.AWM79_06245"/>
<evidence type="ECO:0008006" key="3">
    <source>
        <dbReference type="Google" id="ProtNLM"/>
    </source>
</evidence>
<dbReference type="AlphaFoldDB" id="A0A0X1SYT9"/>